<keyword evidence="1" id="KW-0732">Signal</keyword>
<proteinExistence type="predicted"/>
<dbReference type="Proteomes" id="UP000182882">
    <property type="component" value="Unassembled WGS sequence"/>
</dbReference>
<evidence type="ECO:0000256" key="1">
    <source>
        <dbReference type="SAM" id="SignalP"/>
    </source>
</evidence>
<accession>A0A1H2DTM7</accession>
<name>A0A1H2DTM7_9PROT</name>
<gene>
    <name evidence="2" type="ORF">SAMN05216406_10629</name>
</gene>
<sequence>MHFSPQKRLMVLLCALLLPACMTAPAREELLNQKVIYNRSSDKNYLEIVKCLESDVGFYLPKWHRHTWRDITTYFIYHESLQVHGYPQMHNEAAKTYYITEIHDPKYSGKINETITHGNGNWIMIIQDASNQQHTQSEIEIRSNQNLLSDYPPVAYAPDSNASLSQRLYQVDKIDHCF</sequence>
<evidence type="ECO:0008006" key="4">
    <source>
        <dbReference type="Google" id="ProtNLM"/>
    </source>
</evidence>
<dbReference type="EMBL" id="FNLN01000006">
    <property type="protein sequence ID" value="SDT86215.1"/>
    <property type="molecule type" value="Genomic_DNA"/>
</dbReference>
<dbReference type="RefSeq" id="WP_062558200.1">
    <property type="nucleotide sequence ID" value="NZ_CP013341.1"/>
</dbReference>
<evidence type="ECO:0000313" key="3">
    <source>
        <dbReference type="Proteomes" id="UP000182882"/>
    </source>
</evidence>
<reference evidence="3" key="1">
    <citation type="submission" date="2016-10" db="EMBL/GenBank/DDBJ databases">
        <authorList>
            <person name="Varghese N."/>
            <person name="Submissions S."/>
        </authorList>
    </citation>
    <scope>NUCLEOTIDE SEQUENCE [LARGE SCALE GENOMIC DNA]</scope>
    <source>
        <strain evidence="3">Nm10</strain>
    </source>
</reference>
<organism evidence="2 3">
    <name type="scientific">Nitrosomonas ureae</name>
    <dbReference type="NCBI Taxonomy" id="44577"/>
    <lineage>
        <taxon>Bacteria</taxon>
        <taxon>Pseudomonadati</taxon>
        <taxon>Pseudomonadota</taxon>
        <taxon>Betaproteobacteria</taxon>
        <taxon>Nitrosomonadales</taxon>
        <taxon>Nitrosomonadaceae</taxon>
        <taxon>Nitrosomonas</taxon>
    </lineage>
</organism>
<dbReference type="KEGG" id="nur:ATY38_04200"/>
<evidence type="ECO:0000313" key="2">
    <source>
        <dbReference type="EMBL" id="SDT86215.1"/>
    </source>
</evidence>
<protein>
    <recommendedName>
        <fullName evidence="4">Secreted protein</fullName>
    </recommendedName>
</protein>
<keyword evidence="3" id="KW-1185">Reference proteome</keyword>
<dbReference type="AlphaFoldDB" id="A0A1H2DTM7"/>
<feature type="signal peptide" evidence="1">
    <location>
        <begin position="1"/>
        <end position="26"/>
    </location>
</feature>
<feature type="chain" id="PRO_5016450433" description="Secreted protein" evidence="1">
    <location>
        <begin position="27"/>
        <end position="178"/>
    </location>
</feature>